<dbReference type="PANTHER" id="PTHR43394:SF1">
    <property type="entry name" value="ATP-BINDING CASSETTE SUB-FAMILY B MEMBER 10, MITOCHONDRIAL"/>
    <property type="match status" value="1"/>
</dbReference>
<keyword evidence="3" id="KW-0547">Nucleotide-binding</keyword>
<evidence type="ECO:0000313" key="10">
    <source>
        <dbReference type="EMBL" id="MBM7586989.1"/>
    </source>
</evidence>
<dbReference type="RefSeq" id="WP_205174147.1">
    <property type="nucleotide sequence ID" value="NZ_JAFBDZ010000003.1"/>
</dbReference>
<reference evidence="10 11" key="1">
    <citation type="submission" date="2021-01" db="EMBL/GenBank/DDBJ databases">
        <title>Genomic Encyclopedia of Type Strains, Phase IV (KMG-IV): sequencing the most valuable type-strain genomes for metagenomic binning, comparative biology and taxonomic classification.</title>
        <authorList>
            <person name="Goeker M."/>
        </authorList>
    </citation>
    <scope>NUCLEOTIDE SEQUENCE [LARGE SCALE GENOMIC DNA]</scope>
    <source>
        <strain evidence="10 11">DSM 24834</strain>
    </source>
</reference>
<dbReference type="Pfam" id="PF00664">
    <property type="entry name" value="ABC_membrane"/>
    <property type="match status" value="1"/>
</dbReference>
<feature type="transmembrane region" description="Helical" evidence="7">
    <location>
        <begin position="66"/>
        <end position="90"/>
    </location>
</feature>
<feature type="transmembrane region" description="Helical" evidence="7">
    <location>
        <begin position="29"/>
        <end position="54"/>
    </location>
</feature>
<sequence>MDKTVMSGKHQRTVLTRLLKYTIPHKKTIILAFTLLLLTTIGDVLGPILVKIFIDDYLTPREFPYQPIVGLAAAFIGIQIANVVISYFQLLKFQEIALKIIQQLRVDVFSKVQSLGMRYFDQTPAGGIVSRVTNDTEAIKDMFVSVLVSFIQSGFLLIGIFIAMFTLNVKLASFCLFILPILFLIMRTYRKYSSIYYHDLRERLSQLNAKLSESLQGMPIIQVFRQEKRLKKEFADINDRHFNAGMKNLKLDGLLLRPAIDLVYVAALIMVLSFFGITSFTNHVEIGVLYAFISYLDRFFEPVNQMMMRLSMFQQAIVAGSRVFNVLDETEASPEQFNRANKGILDGEIEFDNVTFSYDGKKEVLKNITFTAKPGETVALVGHTGSGKSSIINLLMRFYEFEQGNIKIDGHSIKDYPIEELRDKTGLVLQDPFLFYGNIADNIRLYAKDMSDEEVIKAAKFVQAHTFIDKLPEGYEHPVVERGSTFSSGQRQLIAFARTIATNPKILVLDEATANIDTETEEAIQEALAKMRKGRTTIAIAHRLSTIQDADLILVLHQGEIVERGTHQELLIHKGLYHKMYLLQNGLVEGIEDVVS</sequence>
<dbReference type="PROSITE" id="PS50929">
    <property type="entry name" value="ABC_TM1F"/>
    <property type="match status" value="1"/>
</dbReference>
<dbReference type="InterPro" id="IPR027417">
    <property type="entry name" value="P-loop_NTPase"/>
</dbReference>
<evidence type="ECO:0000259" key="9">
    <source>
        <dbReference type="PROSITE" id="PS50929"/>
    </source>
</evidence>
<dbReference type="PROSITE" id="PS50893">
    <property type="entry name" value="ABC_TRANSPORTER_2"/>
    <property type="match status" value="1"/>
</dbReference>
<name>A0ABS2NGM3_9BACI</name>
<protein>
    <submittedName>
        <fullName evidence="10">ATP-binding cassette subfamily B protein</fullName>
    </submittedName>
</protein>
<dbReference type="InterPro" id="IPR017871">
    <property type="entry name" value="ABC_transporter-like_CS"/>
</dbReference>
<dbReference type="CDD" id="cd03254">
    <property type="entry name" value="ABCC_Glucan_exporter_like"/>
    <property type="match status" value="1"/>
</dbReference>
<dbReference type="PANTHER" id="PTHR43394">
    <property type="entry name" value="ATP-DEPENDENT PERMEASE MDL1, MITOCHONDRIAL"/>
    <property type="match status" value="1"/>
</dbReference>
<evidence type="ECO:0000256" key="6">
    <source>
        <dbReference type="ARBA" id="ARBA00023136"/>
    </source>
</evidence>
<dbReference type="PROSITE" id="PS00211">
    <property type="entry name" value="ABC_TRANSPORTER_1"/>
    <property type="match status" value="1"/>
</dbReference>
<keyword evidence="5 7" id="KW-1133">Transmembrane helix</keyword>
<dbReference type="CDD" id="cd18544">
    <property type="entry name" value="ABC_6TM_TmrA_like"/>
    <property type="match status" value="1"/>
</dbReference>
<feature type="domain" description="ABC transporter" evidence="8">
    <location>
        <begin position="349"/>
        <end position="583"/>
    </location>
</feature>
<dbReference type="InterPro" id="IPR003439">
    <property type="entry name" value="ABC_transporter-like_ATP-bd"/>
</dbReference>
<evidence type="ECO:0000256" key="7">
    <source>
        <dbReference type="SAM" id="Phobius"/>
    </source>
</evidence>
<keyword evidence="6 7" id="KW-0472">Membrane</keyword>
<evidence type="ECO:0000256" key="1">
    <source>
        <dbReference type="ARBA" id="ARBA00004651"/>
    </source>
</evidence>
<feature type="domain" description="ABC transmembrane type-1" evidence="9">
    <location>
        <begin position="30"/>
        <end position="315"/>
    </location>
</feature>
<keyword evidence="4 10" id="KW-0067">ATP-binding</keyword>
<dbReference type="Gene3D" id="1.20.1560.10">
    <property type="entry name" value="ABC transporter type 1, transmembrane domain"/>
    <property type="match status" value="1"/>
</dbReference>
<feature type="transmembrane region" description="Helical" evidence="7">
    <location>
        <begin position="254"/>
        <end position="277"/>
    </location>
</feature>
<dbReference type="InterPro" id="IPR003593">
    <property type="entry name" value="AAA+_ATPase"/>
</dbReference>
<comment type="caution">
    <text evidence="10">The sequence shown here is derived from an EMBL/GenBank/DDBJ whole genome shotgun (WGS) entry which is preliminary data.</text>
</comment>
<evidence type="ECO:0000256" key="4">
    <source>
        <dbReference type="ARBA" id="ARBA00022840"/>
    </source>
</evidence>
<gene>
    <name evidence="10" type="ORF">JOC86_003541</name>
</gene>
<feature type="transmembrane region" description="Helical" evidence="7">
    <location>
        <begin position="171"/>
        <end position="189"/>
    </location>
</feature>
<evidence type="ECO:0000313" key="11">
    <source>
        <dbReference type="Proteomes" id="UP001646157"/>
    </source>
</evidence>
<dbReference type="SMART" id="SM00382">
    <property type="entry name" value="AAA"/>
    <property type="match status" value="1"/>
</dbReference>
<feature type="transmembrane region" description="Helical" evidence="7">
    <location>
        <begin position="143"/>
        <end position="165"/>
    </location>
</feature>
<evidence type="ECO:0000256" key="2">
    <source>
        <dbReference type="ARBA" id="ARBA00022692"/>
    </source>
</evidence>
<dbReference type="InterPro" id="IPR011527">
    <property type="entry name" value="ABC1_TM_dom"/>
</dbReference>
<keyword evidence="11" id="KW-1185">Reference proteome</keyword>
<dbReference type="SUPFAM" id="SSF90123">
    <property type="entry name" value="ABC transporter transmembrane region"/>
    <property type="match status" value="1"/>
</dbReference>
<evidence type="ECO:0000259" key="8">
    <source>
        <dbReference type="PROSITE" id="PS50893"/>
    </source>
</evidence>
<comment type="subcellular location">
    <subcellularLocation>
        <location evidence="1">Cell membrane</location>
        <topology evidence="1">Multi-pass membrane protein</topology>
    </subcellularLocation>
</comment>
<dbReference type="InterPro" id="IPR039421">
    <property type="entry name" value="Type_1_exporter"/>
</dbReference>
<dbReference type="SUPFAM" id="SSF52540">
    <property type="entry name" value="P-loop containing nucleoside triphosphate hydrolases"/>
    <property type="match status" value="1"/>
</dbReference>
<evidence type="ECO:0000256" key="5">
    <source>
        <dbReference type="ARBA" id="ARBA00022989"/>
    </source>
</evidence>
<organism evidence="10 11">
    <name type="scientific">Rossellomorea pakistanensis</name>
    <dbReference type="NCBI Taxonomy" id="992288"/>
    <lineage>
        <taxon>Bacteria</taxon>
        <taxon>Bacillati</taxon>
        <taxon>Bacillota</taxon>
        <taxon>Bacilli</taxon>
        <taxon>Bacillales</taxon>
        <taxon>Bacillaceae</taxon>
        <taxon>Rossellomorea</taxon>
    </lineage>
</organism>
<dbReference type="EMBL" id="JAFBDZ010000003">
    <property type="protein sequence ID" value="MBM7586989.1"/>
    <property type="molecule type" value="Genomic_DNA"/>
</dbReference>
<dbReference type="Gene3D" id="3.40.50.300">
    <property type="entry name" value="P-loop containing nucleotide triphosphate hydrolases"/>
    <property type="match status" value="1"/>
</dbReference>
<keyword evidence="2 7" id="KW-0812">Transmembrane</keyword>
<dbReference type="Pfam" id="PF00005">
    <property type="entry name" value="ABC_tran"/>
    <property type="match status" value="1"/>
</dbReference>
<dbReference type="GO" id="GO:0005524">
    <property type="term" value="F:ATP binding"/>
    <property type="evidence" value="ECO:0007669"/>
    <property type="project" value="UniProtKB-KW"/>
</dbReference>
<dbReference type="Proteomes" id="UP001646157">
    <property type="component" value="Unassembled WGS sequence"/>
</dbReference>
<evidence type="ECO:0000256" key="3">
    <source>
        <dbReference type="ARBA" id="ARBA00022741"/>
    </source>
</evidence>
<accession>A0ABS2NGM3</accession>
<dbReference type="InterPro" id="IPR036640">
    <property type="entry name" value="ABC1_TM_sf"/>
</dbReference>
<proteinExistence type="predicted"/>